<feature type="region of interest" description="Disordered" evidence="1">
    <location>
        <begin position="1"/>
        <end position="20"/>
    </location>
</feature>
<dbReference type="SUPFAM" id="SSF55144">
    <property type="entry name" value="LigT-like"/>
    <property type="match status" value="1"/>
</dbReference>
<name>A0A5D0N9H9_9ACTN</name>
<evidence type="ECO:0000313" key="3">
    <source>
        <dbReference type="Proteomes" id="UP000323380"/>
    </source>
</evidence>
<protein>
    <submittedName>
        <fullName evidence="2">2'-5' RNA ligase family protein</fullName>
    </submittedName>
</protein>
<dbReference type="GO" id="GO:0016874">
    <property type="term" value="F:ligase activity"/>
    <property type="evidence" value="ECO:0007669"/>
    <property type="project" value="UniProtKB-KW"/>
</dbReference>
<dbReference type="STRING" id="1220554.GCA_001552135_06248"/>
<keyword evidence="3" id="KW-1185">Reference proteome</keyword>
<accession>A0A5D0N9H9</accession>
<dbReference type="RefSeq" id="WP_148344745.1">
    <property type="nucleotide sequence ID" value="NZ_VSFG01000011.1"/>
</dbReference>
<dbReference type="AlphaFoldDB" id="A0A5D0N9H9"/>
<organism evidence="2 3">
    <name type="scientific">Actinomadura chibensis</name>
    <dbReference type="NCBI Taxonomy" id="392828"/>
    <lineage>
        <taxon>Bacteria</taxon>
        <taxon>Bacillati</taxon>
        <taxon>Actinomycetota</taxon>
        <taxon>Actinomycetes</taxon>
        <taxon>Streptosporangiales</taxon>
        <taxon>Thermomonosporaceae</taxon>
        <taxon>Actinomadura</taxon>
    </lineage>
</organism>
<dbReference type="EMBL" id="VSFG01000011">
    <property type="protein sequence ID" value="TYB41100.1"/>
    <property type="molecule type" value="Genomic_DNA"/>
</dbReference>
<dbReference type="Pfam" id="PF13563">
    <property type="entry name" value="2_5_RNA_ligase2"/>
    <property type="match status" value="1"/>
</dbReference>
<comment type="caution">
    <text evidence="2">The sequence shown here is derived from an EMBL/GenBank/DDBJ whole genome shotgun (WGS) entry which is preliminary data.</text>
</comment>
<keyword evidence="2" id="KW-0436">Ligase</keyword>
<gene>
    <name evidence="2" type="ORF">FXF69_36890</name>
</gene>
<dbReference type="Proteomes" id="UP000323380">
    <property type="component" value="Unassembled WGS sequence"/>
</dbReference>
<evidence type="ECO:0000313" key="2">
    <source>
        <dbReference type="EMBL" id="TYB41100.1"/>
    </source>
</evidence>
<evidence type="ECO:0000256" key="1">
    <source>
        <dbReference type="SAM" id="MobiDB-lite"/>
    </source>
</evidence>
<dbReference type="Gene3D" id="3.90.1140.10">
    <property type="entry name" value="Cyclic phosphodiesterase"/>
    <property type="match status" value="1"/>
</dbReference>
<proteinExistence type="predicted"/>
<sequence length="213" mass="23632">MSPLPTRMIDRWQNRNEPDPGQGTIYWHILLGDQPEAQDLAEATQKRLSNFPGLHMTPLQWLHVTTLVVGPTSEITDEQQQEMLGTASGLLAEIPPTEVTLSRVLYHPEAISLAVHPTGSLIKISKAIQTATLKVTGCKGHTEGPSRWIPHMTLAYSEAEQPAEPLITVLGQELPARAITIDALYLVLQQGPERLWDWHPIGRVPLLGHHRPT</sequence>
<dbReference type="InterPro" id="IPR009097">
    <property type="entry name" value="Cyclic_Pdiesterase"/>
</dbReference>
<reference evidence="2 3" key="1">
    <citation type="submission" date="2019-08" db="EMBL/GenBank/DDBJ databases">
        <title>Actinomadura sp. nov. CYP1-5 isolated from mountain soil.</title>
        <authorList>
            <person name="Songsumanus A."/>
            <person name="Kuncharoen N."/>
            <person name="Kudo T."/>
            <person name="Yuki M."/>
            <person name="Igarashi Y."/>
            <person name="Tanasupawat S."/>
        </authorList>
    </citation>
    <scope>NUCLEOTIDE SEQUENCE [LARGE SCALE GENOMIC DNA]</scope>
    <source>
        <strain evidence="2 3">JCM 14158</strain>
    </source>
</reference>
<feature type="compositionally biased region" description="Basic and acidic residues" evidence="1">
    <location>
        <begin position="8"/>
        <end position="18"/>
    </location>
</feature>